<evidence type="ECO:0000313" key="3">
    <source>
        <dbReference type="Proteomes" id="UP000694401"/>
    </source>
</evidence>
<evidence type="ECO:0000256" key="1">
    <source>
        <dbReference type="SAM" id="MobiDB-lite"/>
    </source>
</evidence>
<dbReference type="Ensembl" id="ENSZLMT00000003764.1">
    <property type="protein sequence ID" value="ENSZLMP00000003640.1"/>
    <property type="gene ID" value="ENSZLMG00000002634.1"/>
</dbReference>
<evidence type="ECO:0000313" key="2">
    <source>
        <dbReference type="Ensembl" id="ENSZLMP00000003640.1"/>
    </source>
</evidence>
<organism evidence="2 3">
    <name type="scientific">Zosterops lateralis melanops</name>
    <dbReference type="NCBI Taxonomy" id="1220523"/>
    <lineage>
        <taxon>Eukaryota</taxon>
        <taxon>Metazoa</taxon>
        <taxon>Chordata</taxon>
        <taxon>Craniata</taxon>
        <taxon>Vertebrata</taxon>
        <taxon>Euteleostomi</taxon>
        <taxon>Archelosauria</taxon>
        <taxon>Archosauria</taxon>
        <taxon>Dinosauria</taxon>
        <taxon>Saurischia</taxon>
        <taxon>Theropoda</taxon>
        <taxon>Coelurosauria</taxon>
        <taxon>Aves</taxon>
        <taxon>Neognathae</taxon>
        <taxon>Neoaves</taxon>
        <taxon>Telluraves</taxon>
        <taxon>Australaves</taxon>
        <taxon>Passeriformes</taxon>
        <taxon>Sylvioidea</taxon>
        <taxon>Zosteropidae</taxon>
        <taxon>Zosterops</taxon>
    </lineage>
</organism>
<name>A0A8D2NUJ2_ZOSLA</name>
<protein>
    <submittedName>
        <fullName evidence="2">Uncharacterized protein</fullName>
    </submittedName>
</protein>
<feature type="region of interest" description="Disordered" evidence="1">
    <location>
        <begin position="36"/>
        <end position="59"/>
    </location>
</feature>
<sequence>RANRSTNRGATSWLWDAPPAGILIPRPCPRTMSAALEGKATTPRSGEEDFGTPPSPQSVGLMETWGRLEYKNHRKILQNTNGFSSSLWPEDAIKLLQVFVSSSTNDQNPFILCPVITK</sequence>
<dbReference type="Proteomes" id="UP000694401">
    <property type="component" value="Unassembled WGS sequence"/>
</dbReference>
<proteinExistence type="predicted"/>
<reference evidence="2" key="1">
    <citation type="submission" date="2025-08" db="UniProtKB">
        <authorList>
            <consortium name="Ensembl"/>
        </authorList>
    </citation>
    <scope>IDENTIFICATION</scope>
</reference>
<reference evidence="2" key="2">
    <citation type="submission" date="2025-09" db="UniProtKB">
        <authorList>
            <consortium name="Ensembl"/>
        </authorList>
    </citation>
    <scope>IDENTIFICATION</scope>
</reference>
<accession>A0A8D2NUJ2</accession>
<dbReference type="AlphaFoldDB" id="A0A8D2NUJ2"/>
<keyword evidence="3" id="KW-1185">Reference proteome</keyword>